<dbReference type="GO" id="GO:0016887">
    <property type="term" value="F:ATP hydrolysis activity"/>
    <property type="evidence" value="ECO:0007669"/>
    <property type="project" value="InterPro"/>
</dbReference>
<dbReference type="Pfam" id="PF13175">
    <property type="entry name" value="AAA_15"/>
    <property type="match status" value="1"/>
</dbReference>
<gene>
    <name evidence="3" type="ORF">DES31_1365</name>
</gene>
<dbReference type="OrthoDB" id="9815944at2"/>
<reference evidence="3 4" key="1">
    <citation type="submission" date="2018-10" db="EMBL/GenBank/DDBJ databases">
        <title>Genomic Encyclopedia of Type Strains, Phase IV (KMG-IV): sequencing the most valuable type-strain genomes for metagenomic binning, comparative biology and taxonomic classification.</title>
        <authorList>
            <person name="Goeker M."/>
        </authorList>
    </citation>
    <scope>NUCLEOTIDE SEQUENCE [LARGE SCALE GENOMIC DNA]</scope>
    <source>
        <strain evidence="3 4">DSM 23800</strain>
    </source>
</reference>
<evidence type="ECO:0000259" key="2">
    <source>
        <dbReference type="Pfam" id="PF13304"/>
    </source>
</evidence>
<dbReference type="Gene3D" id="3.40.50.300">
    <property type="entry name" value="P-loop containing nucleotide triphosphate hydrolases"/>
    <property type="match status" value="1"/>
</dbReference>
<dbReference type="InterPro" id="IPR003959">
    <property type="entry name" value="ATPase_AAA_core"/>
</dbReference>
<dbReference type="PANTHER" id="PTHR43581:SF4">
    <property type="entry name" value="ATP_GTP PHOSPHATASE"/>
    <property type="match status" value="1"/>
</dbReference>
<dbReference type="PANTHER" id="PTHR43581">
    <property type="entry name" value="ATP/GTP PHOSPHATASE"/>
    <property type="match status" value="1"/>
</dbReference>
<dbReference type="SUPFAM" id="SSF52540">
    <property type="entry name" value="P-loop containing nucleoside triphosphate hydrolases"/>
    <property type="match status" value="1"/>
</dbReference>
<dbReference type="EMBL" id="RBJC01000007">
    <property type="protein sequence ID" value="RKR71633.1"/>
    <property type="molecule type" value="Genomic_DNA"/>
</dbReference>
<keyword evidence="4" id="KW-1185">Reference proteome</keyword>
<dbReference type="InterPro" id="IPR051396">
    <property type="entry name" value="Bact_Antivir_Def_Nuclease"/>
</dbReference>
<dbReference type="Proteomes" id="UP000280099">
    <property type="component" value="Unassembled WGS sequence"/>
</dbReference>
<keyword evidence="3" id="KW-0378">Hydrolase</keyword>
<dbReference type="InterPro" id="IPR041685">
    <property type="entry name" value="AAA_GajA/Old/RecF-like"/>
</dbReference>
<feature type="domain" description="ATPase AAA-type core" evidence="2">
    <location>
        <begin position="219"/>
        <end position="328"/>
    </location>
</feature>
<dbReference type="CDD" id="cd00267">
    <property type="entry name" value="ABC_ATPase"/>
    <property type="match status" value="1"/>
</dbReference>
<feature type="domain" description="Endonuclease GajA/Old nuclease/RecF-like AAA" evidence="1">
    <location>
        <begin position="1"/>
        <end position="132"/>
    </location>
</feature>
<dbReference type="RefSeq" id="WP_121123355.1">
    <property type="nucleotide sequence ID" value="NZ_CP016604.1"/>
</dbReference>
<evidence type="ECO:0000313" key="4">
    <source>
        <dbReference type="Proteomes" id="UP000280099"/>
    </source>
</evidence>
<organism evidence="3 4">
    <name type="scientific">Otariodibacter oris</name>
    <dbReference type="NCBI Taxonomy" id="1032623"/>
    <lineage>
        <taxon>Bacteria</taxon>
        <taxon>Pseudomonadati</taxon>
        <taxon>Pseudomonadota</taxon>
        <taxon>Gammaproteobacteria</taxon>
        <taxon>Pasteurellales</taxon>
        <taxon>Pasteurellaceae</taxon>
        <taxon>Otariodibacter</taxon>
    </lineage>
</organism>
<evidence type="ECO:0000313" key="3">
    <source>
        <dbReference type="EMBL" id="RKR71633.1"/>
    </source>
</evidence>
<sequence>MKLNKLKIKTHFKNLKDFEIDFSDKEGITVLIGNNGSGKSNILEAISSVFAGLYNKIYNPSFEYELSYIKDSYNVEVKYESGVYEIKVNGHFTSLRPEYLPNKIIASYSGEESRLWDKYYLPFYQDYIKAIKGKTVPDSKLIFINKYYWNIALLVLHFYDFDEFKDIRDFCKKTLGVDKVNNITFNFDIPTLNTWSRNPVKNMVDNLNPKNETSITITLEEFKNRLGFINEIDLFKYLTAAFMPKDYKVITKIDIDYNTGLKAESLSEGEKKLLLIMLILEVIGDENSLILLDEPDSHIHPSNKEKIKELLEKYSNRENILTTHSPTLTHHFDLKHVTMLSKKENNSVQIEDMEKQRIVYELTKGIWSYQEQNIFLNSKKDILLVEGKTDEVFLKKALKVLKDPNDPNNRYNNLEFEYLPCGGAEGVKLLTQKFKPKVGQHIIAFFDSDQSGWGAINKIFEDEKKKYNAENYGSHRKHGEIWIAVYPIRPRYQGGKIFNIEDYFSKKRLTKYVLQFKGLDSIVTKSQVKSQLAENCEGFPDSEFQPFKEVFELILKIKEE</sequence>
<evidence type="ECO:0000259" key="1">
    <source>
        <dbReference type="Pfam" id="PF13175"/>
    </source>
</evidence>
<protein>
    <submittedName>
        <fullName evidence="3">Putative ATP-dependent endonuclease of OLD family</fullName>
    </submittedName>
</protein>
<name>A0A420XG53_9PAST</name>
<comment type="caution">
    <text evidence="3">The sequence shown here is derived from an EMBL/GenBank/DDBJ whole genome shotgun (WGS) entry which is preliminary data.</text>
</comment>
<dbReference type="GO" id="GO:0005524">
    <property type="term" value="F:ATP binding"/>
    <property type="evidence" value="ECO:0007669"/>
    <property type="project" value="InterPro"/>
</dbReference>
<dbReference type="GO" id="GO:0004519">
    <property type="term" value="F:endonuclease activity"/>
    <property type="evidence" value="ECO:0007669"/>
    <property type="project" value="UniProtKB-KW"/>
</dbReference>
<keyword evidence="3" id="KW-0255">Endonuclease</keyword>
<keyword evidence="3" id="KW-0540">Nuclease</keyword>
<accession>A0A420XG53</accession>
<dbReference type="Pfam" id="PF13304">
    <property type="entry name" value="AAA_21"/>
    <property type="match status" value="1"/>
</dbReference>
<dbReference type="InterPro" id="IPR027417">
    <property type="entry name" value="P-loop_NTPase"/>
</dbReference>
<proteinExistence type="predicted"/>
<dbReference type="AlphaFoldDB" id="A0A420XG53"/>